<accession>A0AAU7Q603</accession>
<keyword evidence="1" id="KW-0472">Membrane</keyword>
<dbReference type="EMBL" id="CP157947">
    <property type="protein sequence ID" value="XBS68411.1"/>
    <property type="molecule type" value="Genomic_DNA"/>
</dbReference>
<keyword evidence="1" id="KW-1133">Transmembrane helix</keyword>
<gene>
    <name evidence="2" type="ORF">ABK905_16970</name>
</gene>
<evidence type="ECO:0000313" key="2">
    <source>
        <dbReference type="EMBL" id="XBS68411.1"/>
    </source>
</evidence>
<feature type="transmembrane region" description="Helical" evidence="1">
    <location>
        <begin position="96"/>
        <end position="116"/>
    </location>
</feature>
<reference evidence="2" key="1">
    <citation type="submission" date="2024-06" db="EMBL/GenBank/DDBJ databases">
        <authorList>
            <person name="Coelho C."/>
            <person name="Bento M."/>
            <person name="Garcia E."/>
            <person name="Camelo A."/>
            <person name="Brandao I."/>
            <person name="Espirito Santo C."/>
            <person name="Trovao J."/>
            <person name="Verissimo A."/>
            <person name="Costa J."/>
            <person name="Tiago I."/>
        </authorList>
    </citation>
    <scope>NUCLEOTIDE SEQUENCE</scope>
    <source>
        <strain evidence="2">KWT182</strain>
    </source>
</reference>
<sequence>MSTSEYNSLITISLTRLTKAVNHLYGEGNILLHEWISSVSASHISILLAQNWLLGILIIGAIVFCETGLVFAPFFPGDSLLFTAGVFLGSSHISPVVPWAILGLSAVLGDGLNYSLGRSAWSKKNNQ</sequence>
<name>A0AAU7Q603_9GAMM</name>
<protein>
    <recommendedName>
        <fullName evidence="3">DedA family protein</fullName>
    </recommendedName>
</protein>
<organism evidence="2">
    <name type="scientific">Acerihabitans sp. KWT182</name>
    <dbReference type="NCBI Taxonomy" id="3157919"/>
    <lineage>
        <taxon>Bacteria</taxon>
        <taxon>Pseudomonadati</taxon>
        <taxon>Pseudomonadota</taxon>
        <taxon>Gammaproteobacteria</taxon>
        <taxon>Enterobacterales</taxon>
        <taxon>Pectobacteriaceae</taxon>
        <taxon>Acerihabitans</taxon>
    </lineage>
</organism>
<dbReference type="AlphaFoldDB" id="A0AAU7Q603"/>
<evidence type="ECO:0000256" key="1">
    <source>
        <dbReference type="SAM" id="Phobius"/>
    </source>
</evidence>
<keyword evidence="1" id="KW-0812">Transmembrane</keyword>
<evidence type="ECO:0008006" key="3">
    <source>
        <dbReference type="Google" id="ProtNLM"/>
    </source>
</evidence>
<feature type="transmembrane region" description="Helical" evidence="1">
    <location>
        <begin position="52"/>
        <end position="76"/>
    </location>
</feature>
<proteinExistence type="predicted"/>